<sequence length="46" mass="5415">MSCRKDITFQARWHKFASKFISYISIIQVCQEPKALGIHYHKGYAI</sequence>
<name>A0A2P2PEI7_RHIMU</name>
<proteinExistence type="predicted"/>
<dbReference type="AlphaFoldDB" id="A0A2P2PEI7"/>
<evidence type="ECO:0000313" key="1">
    <source>
        <dbReference type="EMBL" id="MBX53099.1"/>
    </source>
</evidence>
<dbReference type="EMBL" id="GGEC01072615">
    <property type="protein sequence ID" value="MBX53099.1"/>
    <property type="molecule type" value="Transcribed_RNA"/>
</dbReference>
<accession>A0A2P2PEI7</accession>
<reference evidence="1" key="1">
    <citation type="submission" date="2018-02" db="EMBL/GenBank/DDBJ databases">
        <title>Rhizophora mucronata_Transcriptome.</title>
        <authorList>
            <person name="Meera S.P."/>
            <person name="Sreeshan A."/>
            <person name="Augustine A."/>
        </authorList>
    </citation>
    <scope>NUCLEOTIDE SEQUENCE</scope>
    <source>
        <tissue evidence="1">Leaf</tissue>
    </source>
</reference>
<organism evidence="1">
    <name type="scientific">Rhizophora mucronata</name>
    <name type="common">Asiatic mangrove</name>
    <dbReference type="NCBI Taxonomy" id="61149"/>
    <lineage>
        <taxon>Eukaryota</taxon>
        <taxon>Viridiplantae</taxon>
        <taxon>Streptophyta</taxon>
        <taxon>Embryophyta</taxon>
        <taxon>Tracheophyta</taxon>
        <taxon>Spermatophyta</taxon>
        <taxon>Magnoliopsida</taxon>
        <taxon>eudicotyledons</taxon>
        <taxon>Gunneridae</taxon>
        <taxon>Pentapetalae</taxon>
        <taxon>rosids</taxon>
        <taxon>fabids</taxon>
        <taxon>Malpighiales</taxon>
        <taxon>Rhizophoraceae</taxon>
        <taxon>Rhizophora</taxon>
    </lineage>
</organism>
<protein>
    <submittedName>
        <fullName evidence="1">Uncharacterized protein</fullName>
    </submittedName>
</protein>